<accession>A0A8J5MR47</accession>
<proteinExistence type="predicted"/>
<dbReference type="EMBL" id="JAHLQT010030594">
    <property type="protein sequence ID" value="KAG7160883.1"/>
    <property type="molecule type" value="Genomic_DNA"/>
</dbReference>
<feature type="non-terminal residue" evidence="2">
    <location>
        <position position="202"/>
    </location>
</feature>
<gene>
    <name evidence="2" type="ORF">Hamer_G007654</name>
</gene>
<name>A0A8J5MR47_HOMAM</name>
<feature type="non-terminal residue" evidence="2">
    <location>
        <position position="1"/>
    </location>
</feature>
<reference evidence="2" key="1">
    <citation type="journal article" date="2021" name="Sci. Adv.">
        <title>The American lobster genome reveals insights on longevity, neural, and immune adaptations.</title>
        <authorList>
            <person name="Polinski J.M."/>
            <person name="Zimin A.V."/>
            <person name="Clark K.F."/>
            <person name="Kohn A.B."/>
            <person name="Sadowski N."/>
            <person name="Timp W."/>
            <person name="Ptitsyn A."/>
            <person name="Khanna P."/>
            <person name="Romanova D.Y."/>
            <person name="Williams P."/>
            <person name="Greenwood S.J."/>
            <person name="Moroz L.L."/>
            <person name="Walt D.R."/>
            <person name="Bodnar A.G."/>
        </authorList>
    </citation>
    <scope>NUCLEOTIDE SEQUENCE</scope>
    <source>
        <strain evidence="2">GMGI-L3</strain>
    </source>
</reference>
<comment type="caution">
    <text evidence="2">The sequence shown here is derived from an EMBL/GenBank/DDBJ whole genome shotgun (WGS) entry which is preliminary data.</text>
</comment>
<evidence type="ECO:0000256" key="1">
    <source>
        <dbReference type="SAM" id="MobiDB-lite"/>
    </source>
</evidence>
<dbReference type="AlphaFoldDB" id="A0A8J5MR47"/>
<keyword evidence="3" id="KW-1185">Reference proteome</keyword>
<evidence type="ECO:0000313" key="3">
    <source>
        <dbReference type="Proteomes" id="UP000747542"/>
    </source>
</evidence>
<feature type="region of interest" description="Disordered" evidence="1">
    <location>
        <begin position="117"/>
        <end position="202"/>
    </location>
</feature>
<organism evidence="2 3">
    <name type="scientific">Homarus americanus</name>
    <name type="common">American lobster</name>
    <dbReference type="NCBI Taxonomy" id="6706"/>
    <lineage>
        <taxon>Eukaryota</taxon>
        <taxon>Metazoa</taxon>
        <taxon>Ecdysozoa</taxon>
        <taxon>Arthropoda</taxon>
        <taxon>Crustacea</taxon>
        <taxon>Multicrustacea</taxon>
        <taxon>Malacostraca</taxon>
        <taxon>Eumalacostraca</taxon>
        <taxon>Eucarida</taxon>
        <taxon>Decapoda</taxon>
        <taxon>Pleocyemata</taxon>
        <taxon>Astacidea</taxon>
        <taxon>Nephropoidea</taxon>
        <taxon>Nephropidae</taxon>
        <taxon>Homarus</taxon>
    </lineage>
</organism>
<feature type="compositionally biased region" description="Polar residues" evidence="1">
    <location>
        <begin position="193"/>
        <end position="202"/>
    </location>
</feature>
<feature type="compositionally biased region" description="Low complexity" evidence="1">
    <location>
        <begin position="153"/>
        <end position="192"/>
    </location>
</feature>
<dbReference type="Proteomes" id="UP000747542">
    <property type="component" value="Unassembled WGS sequence"/>
</dbReference>
<sequence length="202" mass="22308">CGTVRGKTLYIPLCGETATYSWYPLQIDHNLKVKLQGEKIGKIKVNGTKDKLSHNITINRESAKTTNRVEGFISIPTLNFSEEFSYSQKDNLVYMKIKSNHPSDIIRQSGNISCGCPLNSTADHPASTTRTVKTRTTPTEPTKPRTITREPTKPTTITTEPTKPTTTPTEPTKPRTNTTEATNTRTTNTQPTKLSTALGTVE</sequence>
<evidence type="ECO:0000313" key="2">
    <source>
        <dbReference type="EMBL" id="KAG7160883.1"/>
    </source>
</evidence>
<protein>
    <submittedName>
        <fullName evidence="2">Uncharacterized protein</fullName>
    </submittedName>
</protein>
<feature type="compositionally biased region" description="Low complexity" evidence="1">
    <location>
        <begin position="128"/>
        <end position="140"/>
    </location>
</feature>